<gene>
    <name evidence="1" type="ORF">B7H17_24290</name>
    <name evidence="2" type="ORF">ID616_32665</name>
</gene>
<evidence type="ECO:0000313" key="3">
    <source>
        <dbReference type="Proteomes" id="UP000193675"/>
    </source>
</evidence>
<evidence type="ECO:0000313" key="4">
    <source>
        <dbReference type="Proteomes" id="UP000516786"/>
    </source>
</evidence>
<keyword evidence="2" id="KW-0614">Plasmid</keyword>
<organism evidence="1 3">
    <name type="scientific">Pseudomonas putida</name>
    <name type="common">Arthrobacter siderocapsulatus</name>
    <dbReference type="NCBI Taxonomy" id="303"/>
    <lineage>
        <taxon>Bacteria</taxon>
        <taxon>Pseudomonadati</taxon>
        <taxon>Pseudomonadota</taxon>
        <taxon>Gammaproteobacteria</taxon>
        <taxon>Pseudomonadales</taxon>
        <taxon>Pseudomonadaceae</taxon>
        <taxon>Pseudomonas</taxon>
    </lineage>
</organism>
<name>A0A1X0ZMZ4_PSEPU</name>
<reference evidence="2 4" key="2">
    <citation type="submission" date="2020-09" db="EMBL/GenBank/DDBJ databases">
        <title>Co-existence of a novel multidrug-resistance efflux pump with carbapenem resistance gene blaVIM-2 in one megaplasmid in Pseudomonas putida.</title>
        <authorList>
            <person name="Peng K."/>
            <person name="Li R."/>
        </authorList>
    </citation>
    <scope>NUCLEOTIDE SEQUENCE [LARGE SCALE GENOMIC DNA]</scope>
    <source>
        <strain evidence="2 4">ZXPA-20</strain>
        <plasmid evidence="2 4">pZXPA-20-602k</plasmid>
    </source>
</reference>
<dbReference type="Proteomes" id="UP000193675">
    <property type="component" value="Unassembled WGS sequence"/>
</dbReference>
<dbReference type="EMBL" id="CP061724">
    <property type="protein sequence ID" value="QOD01344.1"/>
    <property type="molecule type" value="Genomic_DNA"/>
</dbReference>
<sequence length="124" mass="14237">MTHHRRMQLMLRNPRAMMEFSCTGRLPADNTPASPLIALIESIPPRYRTRITSVVVGPALGYQGHHRFHNLAQALNWLKPSHVSASYPSESWRLKRFSTALTIKDLAPHCQLPEQIEKELTRTR</sequence>
<geneLocation type="plasmid" evidence="2 4">
    <name>pZXPA-20-602k</name>
</geneLocation>
<dbReference type="OrthoDB" id="6909187at2"/>
<dbReference type="RefSeq" id="WP_084859103.1">
    <property type="nucleotide sequence ID" value="NZ_CP061724.1"/>
</dbReference>
<dbReference type="EMBL" id="NBWC01000049">
    <property type="protein sequence ID" value="ORL58657.1"/>
    <property type="molecule type" value="Genomic_DNA"/>
</dbReference>
<dbReference type="AlphaFoldDB" id="A0A1X0ZMZ4"/>
<reference evidence="1 3" key="1">
    <citation type="submission" date="2017-04" db="EMBL/GenBank/DDBJ databases">
        <title>Presence of VIM-2 positive Pseudomonas species in chickens and their surrounding environment.</title>
        <authorList>
            <person name="Zhang R."/>
        </authorList>
    </citation>
    <scope>NUCLEOTIDE SEQUENCE [LARGE SCALE GENOMIC DNA]</scope>
    <source>
        <strain evidence="1 3">DZ-C18</strain>
    </source>
</reference>
<evidence type="ECO:0000313" key="2">
    <source>
        <dbReference type="EMBL" id="QOD01344.1"/>
    </source>
</evidence>
<evidence type="ECO:0000313" key="1">
    <source>
        <dbReference type="EMBL" id="ORL58657.1"/>
    </source>
</evidence>
<proteinExistence type="predicted"/>
<protein>
    <submittedName>
        <fullName evidence="1">Uncharacterized protein</fullName>
    </submittedName>
</protein>
<dbReference type="Proteomes" id="UP000516786">
    <property type="component" value="Plasmid pZXPA-20-602k"/>
</dbReference>
<accession>A0A1X0ZMZ4</accession>